<keyword evidence="4" id="KW-1185">Reference proteome</keyword>
<evidence type="ECO:0008006" key="5">
    <source>
        <dbReference type="Google" id="ProtNLM"/>
    </source>
</evidence>
<feature type="transmembrane region" description="Helical" evidence="2">
    <location>
        <begin position="92"/>
        <end position="113"/>
    </location>
</feature>
<comment type="caution">
    <text evidence="3">The sequence shown here is derived from an EMBL/GenBank/DDBJ whole genome shotgun (WGS) entry which is preliminary data.</text>
</comment>
<evidence type="ECO:0000313" key="4">
    <source>
        <dbReference type="Proteomes" id="UP000026714"/>
    </source>
</evidence>
<keyword evidence="2" id="KW-0812">Transmembrane</keyword>
<dbReference type="STRING" id="34103.SAMN05421778_11835"/>
<feature type="transmembrane region" description="Helical" evidence="2">
    <location>
        <begin position="119"/>
        <end position="136"/>
    </location>
</feature>
<sequence length="192" mass="20322">MISRWIHRRAITGFLLLPWLTLVLALGGLAAVDLLLGDGVLAQQWAQEPRRELLRQLGLDLLWIVGALYLLGTLPWLGGLLLGAMPAASSGLLLMLICGTAGLGLGLFAGLSALQPQSLVLGGVCALAGLLYALSTRRARARPARRLPVSVFQDDDSVAPAPSSRPARTRAPAPLPVLTERHDAPTTLPAEH</sequence>
<name>A0A059KRE0_9BURK</name>
<evidence type="ECO:0000313" key="3">
    <source>
        <dbReference type="EMBL" id="KDB53809.1"/>
    </source>
</evidence>
<keyword evidence="2" id="KW-0472">Membrane</keyword>
<protein>
    <recommendedName>
        <fullName evidence="5">Transmembrane protein</fullName>
    </recommendedName>
</protein>
<organism evidence="3 4">
    <name type="scientific">Sphaerotilus natans subsp. natans DSM 6575</name>
    <dbReference type="NCBI Taxonomy" id="1286631"/>
    <lineage>
        <taxon>Bacteria</taxon>
        <taxon>Pseudomonadati</taxon>
        <taxon>Pseudomonadota</taxon>
        <taxon>Betaproteobacteria</taxon>
        <taxon>Burkholderiales</taxon>
        <taxon>Sphaerotilaceae</taxon>
        <taxon>Sphaerotilus</taxon>
    </lineage>
</organism>
<reference evidence="3 4" key="1">
    <citation type="journal article" date="2014" name="FEMS Microbiol. Ecol.">
        <title>Sphaerotilus natans encrusted with nanoball-shaped Fe(III) oxide minerals formed by nitrate-reducing mixotrophic Fe(II) oxidation.</title>
        <authorList>
            <person name="Park S."/>
            <person name="Kim D.H."/>
            <person name="Lee J.H."/>
            <person name="Hur H.G."/>
        </authorList>
    </citation>
    <scope>NUCLEOTIDE SEQUENCE [LARGE SCALE GENOMIC DNA]</scope>
    <source>
        <strain evidence="3 4">DSM 6575</strain>
    </source>
</reference>
<feature type="compositionally biased region" description="Low complexity" evidence="1">
    <location>
        <begin position="158"/>
        <end position="172"/>
    </location>
</feature>
<feature type="region of interest" description="Disordered" evidence="1">
    <location>
        <begin position="154"/>
        <end position="192"/>
    </location>
</feature>
<dbReference type="EMBL" id="AZRA01000014">
    <property type="protein sequence ID" value="KDB53809.1"/>
    <property type="molecule type" value="Genomic_DNA"/>
</dbReference>
<keyword evidence="2" id="KW-1133">Transmembrane helix</keyword>
<proteinExistence type="predicted"/>
<dbReference type="AlphaFoldDB" id="A0A059KRE0"/>
<evidence type="ECO:0000256" key="2">
    <source>
        <dbReference type="SAM" id="Phobius"/>
    </source>
</evidence>
<dbReference type="RefSeq" id="WP_037478062.1">
    <property type="nucleotide sequence ID" value="NZ_AZRA01000014.1"/>
</dbReference>
<feature type="compositionally biased region" description="Basic and acidic residues" evidence="1">
    <location>
        <begin position="179"/>
        <end position="192"/>
    </location>
</feature>
<dbReference type="Proteomes" id="UP000026714">
    <property type="component" value="Unassembled WGS sequence"/>
</dbReference>
<feature type="transmembrane region" description="Helical" evidence="2">
    <location>
        <begin position="61"/>
        <end position="85"/>
    </location>
</feature>
<accession>A0A059KRE0</accession>
<gene>
    <name evidence="3" type="ORF">X805_05990</name>
</gene>
<evidence type="ECO:0000256" key="1">
    <source>
        <dbReference type="SAM" id="MobiDB-lite"/>
    </source>
</evidence>